<comment type="caution">
    <text evidence="4">The sequence shown here is derived from an EMBL/GenBank/DDBJ whole genome shotgun (WGS) entry which is preliminary data.</text>
</comment>
<dbReference type="SUPFAM" id="SSF51735">
    <property type="entry name" value="NAD(P)-binding Rossmann-fold domains"/>
    <property type="match status" value="1"/>
</dbReference>
<feature type="non-terminal residue" evidence="4">
    <location>
        <position position="1"/>
    </location>
</feature>
<gene>
    <name evidence="4" type="ORF">TRAPUB_1221</name>
</gene>
<dbReference type="Pfam" id="PF00106">
    <property type="entry name" value="adh_short"/>
    <property type="match status" value="1"/>
</dbReference>
<dbReference type="PANTHER" id="PTHR43544:SF7">
    <property type="entry name" value="NADB-LER2"/>
    <property type="match status" value="1"/>
</dbReference>
<organism evidence="4 5">
    <name type="scientific">Trametes pubescens</name>
    <name type="common">White-rot fungus</name>
    <dbReference type="NCBI Taxonomy" id="154538"/>
    <lineage>
        <taxon>Eukaryota</taxon>
        <taxon>Fungi</taxon>
        <taxon>Dikarya</taxon>
        <taxon>Basidiomycota</taxon>
        <taxon>Agaricomycotina</taxon>
        <taxon>Agaricomycetes</taxon>
        <taxon>Polyporales</taxon>
        <taxon>Polyporaceae</taxon>
        <taxon>Trametes</taxon>
    </lineage>
</organism>
<evidence type="ECO:0000313" key="5">
    <source>
        <dbReference type="Proteomes" id="UP000184267"/>
    </source>
</evidence>
<dbReference type="InterPro" id="IPR051468">
    <property type="entry name" value="Fungal_SecMetab_SDRs"/>
</dbReference>
<accession>A0A1M2VJW4</accession>
<proteinExistence type="inferred from homology"/>
<dbReference type="GO" id="GO:0016491">
    <property type="term" value="F:oxidoreductase activity"/>
    <property type="evidence" value="ECO:0007669"/>
    <property type="project" value="UniProtKB-KW"/>
</dbReference>
<dbReference type="GO" id="GO:0005737">
    <property type="term" value="C:cytoplasm"/>
    <property type="evidence" value="ECO:0007669"/>
    <property type="project" value="TreeGrafter"/>
</dbReference>
<dbReference type="Gene3D" id="3.40.50.720">
    <property type="entry name" value="NAD(P)-binding Rossmann-like Domain"/>
    <property type="match status" value="1"/>
</dbReference>
<keyword evidence="3" id="KW-0560">Oxidoreductase</keyword>
<evidence type="ECO:0000256" key="3">
    <source>
        <dbReference type="ARBA" id="ARBA00023002"/>
    </source>
</evidence>
<evidence type="ECO:0000313" key="4">
    <source>
        <dbReference type="EMBL" id="OJT07889.1"/>
    </source>
</evidence>
<dbReference type="Proteomes" id="UP000184267">
    <property type="component" value="Unassembled WGS sequence"/>
</dbReference>
<dbReference type="InterPro" id="IPR036291">
    <property type="entry name" value="NAD(P)-bd_dom_sf"/>
</dbReference>
<keyword evidence="5" id="KW-1185">Reference proteome</keyword>
<protein>
    <submittedName>
        <fullName evidence="4">Uncharacterized protein</fullName>
    </submittedName>
</protein>
<dbReference type="AlphaFoldDB" id="A0A1M2VJW4"/>
<dbReference type="PANTHER" id="PTHR43544">
    <property type="entry name" value="SHORT-CHAIN DEHYDROGENASE/REDUCTASE"/>
    <property type="match status" value="1"/>
</dbReference>
<reference evidence="4 5" key="1">
    <citation type="submission" date="2016-10" db="EMBL/GenBank/DDBJ databases">
        <title>Genome sequence of the basidiomycete white-rot fungus Trametes pubescens.</title>
        <authorList>
            <person name="Makela M.R."/>
            <person name="Granchi Z."/>
            <person name="Peng M."/>
            <person name="De Vries R.P."/>
            <person name="Grigoriev I."/>
            <person name="Riley R."/>
            <person name="Hilden K."/>
        </authorList>
    </citation>
    <scope>NUCLEOTIDE SEQUENCE [LARGE SCALE GENOMIC DNA]</scope>
    <source>
        <strain evidence="4 5">FBCC735</strain>
    </source>
</reference>
<sequence>KAATLDDLKRATKDALHIVKIEASDFDSVFASAKVLESIPSETHLHYLINNAGMALEAETLLSVLKTNTVGFAFVSQVALPFLERGRVKNILHISSTRGSIASVDTATGFVPAVVSYGMSKAALDMLNATLEPSESVAGVLKVVTTATAADSGKYLRYNGEKIPW</sequence>
<evidence type="ECO:0000256" key="2">
    <source>
        <dbReference type="ARBA" id="ARBA00022857"/>
    </source>
</evidence>
<dbReference type="InterPro" id="IPR002347">
    <property type="entry name" value="SDR_fam"/>
</dbReference>
<name>A0A1M2VJW4_TRAPU</name>
<dbReference type="OrthoDB" id="9876299at2759"/>
<dbReference type="EMBL" id="MNAD01001110">
    <property type="protein sequence ID" value="OJT07889.1"/>
    <property type="molecule type" value="Genomic_DNA"/>
</dbReference>
<evidence type="ECO:0000256" key="1">
    <source>
        <dbReference type="ARBA" id="ARBA00006484"/>
    </source>
</evidence>
<comment type="similarity">
    <text evidence="1">Belongs to the short-chain dehydrogenases/reductases (SDR) family.</text>
</comment>
<keyword evidence="2" id="KW-0521">NADP</keyword>